<keyword evidence="1" id="KW-0812">Transmembrane</keyword>
<gene>
    <name evidence="2" type="ORF">ABS648_26960</name>
</gene>
<dbReference type="AlphaFoldDB" id="A0AAU7XZT1"/>
<evidence type="ECO:0000313" key="2">
    <source>
        <dbReference type="EMBL" id="XBY63536.1"/>
    </source>
</evidence>
<proteinExistence type="predicted"/>
<organism evidence="2">
    <name type="scientific">Pseudomonas solani</name>
    <dbReference type="NCBI Taxonomy" id="2731552"/>
    <lineage>
        <taxon>Bacteria</taxon>
        <taxon>Pseudomonadati</taxon>
        <taxon>Pseudomonadota</taxon>
        <taxon>Gammaproteobacteria</taxon>
        <taxon>Pseudomonadales</taxon>
        <taxon>Pseudomonadaceae</taxon>
        <taxon>Pseudomonas</taxon>
    </lineage>
</organism>
<evidence type="ECO:0000256" key="1">
    <source>
        <dbReference type="SAM" id="Phobius"/>
    </source>
</evidence>
<sequence length="104" mass="11525">MLEWNTLSLRQRASVICLLGFVLVYVQITLPFILALTEVAAMLQSLCELLGCIALFSALASDPMIARGQLLQLRPSRMPPFCKGLWITVILMFGLGNFVRIIGN</sequence>
<keyword evidence="1" id="KW-1133">Transmembrane helix</keyword>
<dbReference type="EMBL" id="CP158373">
    <property type="protein sequence ID" value="XBY63536.1"/>
    <property type="molecule type" value="Genomic_DNA"/>
</dbReference>
<protein>
    <submittedName>
        <fullName evidence="2">Uncharacterized protein</fullName>
    </submittedName>
</protein>
<dbReference type="RefSeq" id="WP_021219711.1">
    <property type="nucleotide sequence ID" value="NZ_CP158373.1"/>
</dbReference>
<feature type="transmembrane region" description="Helical" evidence="1">
    <location>
        <begin position="40"/>
        <end position="60"/>
    </location>
</feature>
<accession>A0AAU7XZT1</accession>
<feature type="transmembrane region" description="Helical" evidence="1">
    <location>
        <begin position="12"/>
        <end position="34"/>
    </location>
</feature>
<keyword evidence="1" id="KW-0472">Membrane</keyword>
<reference evidence="2" key="1">
    <citation type="submission" date="2023-08" db="EMBL/GenBank/DDBJ databases">
        <title>Increased levels of nutrients transform a symbiont into a lethal pathobiont.</title>
        <authorList>
            <person name="Lachnit T."/>
            <person name="Ulrich L."/>
            <person name="Willmer F.M."/>
            <person name="Hasenbein T."/>
            <person name="Steiner L.X."/>
            <person name="Wolters M."/>
            <person name="Herbst E.M."/>
            <person name="Deines P."/>
        </authorList>
    </citation>
    <scope>NUCLEOTIDE SEQUENCE</scope>
    <source>
        <strain evidence="2">T3</strain>
    </source>
</reference>
<feature type="transmembrane region" description="Helical" evidence="1">
    <location>
        <begin position="81"/>
        <end position="102"/>
    </location>
</feature>
<name>A0AAU7XZT1_9PSED</name>